<dbReference type="EMBL" id="JACBZX010000001">
    <property type="protein sequence ID" value="NYG37684.1"/>
    <property type="molecule type" value="Genomic_DNA"/>
</dbReference>
<dbReference type="RefSeq" id="WP_179463015.1">
    <property type="nucleotide sequence ID" value="NZ_JACBZX010000001.1"/>
</dbReference>
<keyword evidence="3" id="KW-1185">Reference proteome</keyword>
<evidence type="ECO:0000256" key="1">
    <source>
        <dbReference type="SAM" id="Phobius"/>
    </source>
</evidence>
<accession>A0A852XBA2</accession>
<feature type="transmembrane region" description="Helical" evidence="1">
    <location>
        <begin position="65"/>
        <end position="86"/>
    </location>
</feature>
<keyword evidence="1" id="KW-1133">Transmembrane helix</keyword>
<comment type="caution">
    <text evidence="2">The sequence shown here is derived from an EMBL/GenBank/DDBJ whole genome shotgun (WGS) entry which is preliminary data.</text>
</comment>
<evidence type="ECO:0000313" key="2">
    <source>
        <dbReference type="EMBL" id="NYG37684.1"/>
    </source>
</evidence>
<feature type="transmembrane region" description="Helical" evidence="1">
    <location>
        <begin position="32"/>
        <end position="53"/>
    </location>
</feature>
<name>A0A852XBA2_9MICO</name>
<proteinExistence type="predicted"/>
<organism evidence="2 3">
    <name type="scientific">Janibacter alkaliphilus</name>
    <dbReference type="NCBI Taxonomy" id="1069963"/>
    <lineage>
        <taxon>Bacteria</taxon>
        <taxon>Bacillati</taxon>
        <taxon>Actinomycetota</taxon>
        <taxon>Actinomycetes</taxon>
        <taxon>Micrococcales</taxon>
        <taxon>Intrasporangiaceae</taxon>
        <taxon>Janibacter</taxon>
    </lineage>
</organism>
<keyword evidence="1" id="KW-0812">Transmembrane</keyword>
<reference evidence="2 3" key="1">
    <citation type="submission" date="2020-07" db="EMBL/GenBank/DDBJ databases">
        <title>Sequencing the genomes of 1000 actinobacteria strains.</title>
        <authorList>
            <person name="Klenk H.-P."/>
        </authorList>
    </citation>
    <scope>NUCLEOTIDE SEQUENCE [LARGE SCALE GENOMIC DNA]</scope>
    <source>
        <strain evidence="2 3">DSM 24723</strain>
    </source>
</reference>
<sequence>MRRPAWTNRLLLPLAVLLFSFLVPIGDVDAPVGVLLGVAVGVACVAAVVAVLADEATRQPRRLRPVHLVLALEIVIVVFSLGYYLLATRDAAQFEG</sequence>
<dbReference type="Proteomes" id="UP000592181">
    <property type="component" value="Unassembled WGS sequence"/>
</dbReference>
<protein>
    <submittedName>
        <fullName evidence="2">Small-conductance mechanosensitive channel</fullName>
    </submittedName>
</protein>
<evidence type="ECO:0000313" key="3">
    <source>
        <dbReference type="Proteomes" id="UP000592181"/>
    </source>
</evidence>
<keyword evidence="1" id="KW-0472">Membrane</keyword>
<dbReference type="AlphaFoldDB" id="A0A852XBA2"/>
<gene>
    <name evidence="2" type="ORF">BJY28_002153</name>
</gene>